<dbReference type="RefSeq" id="WP_286678951.1">
    <property type="nucleotide sequence ID" value="NZ_MNXI01000117.1"/>
</dbReference>
<dbReference type="PROSITE" id="PS50968">
    <property type="entry name" value="BIOTINYL_LIPOYL"/>
    <property type="match status" value="1"/>
</dbReference>
<dbReference type="InterPro" id="IPR011053">
    <property type="entry name" value="Single_hybrid_motif"/>
</dbReference>
<dbReference type="CDD" id="cd06848">
    <property type="entry name" value="GCS_H"/>
    <property type="match status" value="1"/>
</dbReference>
<evidence type="ECO:0000313" key="6">
    <source>
        <dbReference type="EMBL" id="PIZ40618.1"/>
    </source>
</evidence>
<comment type="subunit">
    <text evidence="3">The glycine cleavage system is composed of four proteins: P, T, L and H.</text>
</comment>
<keyword evidence="2 3" id="KW-0450">Lipoyl</keyword>
<evidence type="ECO:0000256" key="2">
    <source>
        <dbReference type="ARBA" id="ARBA00022823"/>
    </source>
</evidence>
<dbReference type="EMBL" id="PFNG01000085">
    <property type="protein sequence ID" value="PIZ40618.1"/>
    <property type="molecule type" value="Genomic_DNA"/>
</dbReference>
<evidence type="ECO:0000256" key="3">
    <source>
        <dbReference type="HAMAP-Rule" id="MF_00272"/>
    </source>
</evidence>
<comment type="function">
    <text evidence="3">The glycine cleavage system catalyzes the degradation of glycine. The H protein shuttles the methylamine group of glycine from the P protein to the T protein.</text>
</comment>
<dbReference type="GO" id="GO:0005960">
    <property type="term" value="C:glycine cleavage complex"/>
    <property type="evidence" value="ECO:0007669"/>
    <property type="project" value="InterPro"/>
</dbReference>
<name>A0A2M7T943_9ACTN</name>
<dbReference type="Pfam" id="PF01597">
    <property type="entry name" value="GCV_H"/>
    <property type="match status" value="1"/>
</dbReference>
<comment type="similarity">
    <text evidence="1 3">Belongs to the GcvH family.</text>
</comment>
<dbReference type="HAMAP" id="MF_00272">
    <property type="entry name" value="GcvH"/>
    <property type="match status" value="1"/>
</dbReference>
<reference evidence="7" key="1">
    <citation type="submission" date="2017-09" db="EMBL/GenBank/DDBJ databases">
        <title>Depth-based differentiation of microbial function through sediment-hosted aquifers and enrichment of novel symbionts in the deep terrestrial subsurface.</title>
        <authorList>
            <person name="Probst A.J."/>
            <person name="Ladd B."/>
            <person name="Jarett J.K."/>
            <person name="Geller-Mcgrath D.E."/>
            <person name="Sieber C.M.K."/>
            <person name="Emerson J.B."/>
            <person name="Anantharaman K."/>
            <person name="Thomas B.C."/>
            <person name="Malmstrom R."/>
            <person name="Stieglmeier M."/>
            <person name="Klingl A."/>
            <person name="Woyke T."/>
            <person name="Ryan C.M."/>
            <person name="Banfield J.F."/>
        </authorList>
    </citation>
    <scope>NUCLEOTIDE SEQUENCE [LARGE SCALE GENOMIC DNA]</scope>
</reference>
<sequence>MTPEDLLYYKEHEWAKTDDNTAVIGISDYAQDALGDIVYVDLPSVGDKLSAGAVVGEVESVKSTSELHTPLSGTVTEINQKVSDTPEIINNDPYGEGWLFKIEMDNRDELNDLMNAKQYEDYIKEL</sequence>
<proteinExistence type="inferred from homology"/>
<dbReference type="GO" id="GO:0009249">
    <property type="term" value="P:protein lipoylation"/>
    <property type="evidence" value="ECO:0007669"/>
    <property type="project" value="TreeGrafter"/>
</dbReference>
<evidence type="ECO:0000256" key="1">
    <source>
        <dbReference type="ARBA" id="ARBA00009249"/>
    </source>
</evidence>
<protein>
    <recommendedName>
        <fullName evidence="3">Glycine cleavage system H protein</fullName>
    </recommendedName>
</protein>
<dbReference type="SUPFAM" id="SSF51230">
    <property type="entry name" value="Single hybrid motif"/>
    <property type="match status" value="1"/>
</dbReference>
<dbReference type="PANTHER" id="PTHR11715">
    <property type="entry name" value="GLYCINE CLEAVAGE SYSTEM H PROTEIN"/>
    <property type="match status" value="1"/>
</dbReference>
<comment type="caution">
    <text evidence="6">The sequence shown here is derived from an EMBL/GenBank/DDBJ whole genome shotgun (WGS) entry which is preliminary data.</text>
</comment>
<dbReference type="Proteomes" id="UP000230956">
    <property type="component" value="Unassembled WGS sequence"/>
</dbReference>
<feature type="modified residue" description="N6-lipoyllysine" evidence="3 4">
    <location>
        <position position="62"/>
    </location>
</feature>
<dbReference type="PROSITE" id="PS00189">
    <property type="entry name" value="LIPOYL"/>
    <property type="match status" value="1"/>
</dbReference>
<dbReference type="InterPro" id="IPR033753">
    <property type="entry name" value="GCV_H/Fam206"/>
</dbReference>
<dbReference type="NCBIfam" id="NF002270">
    <property type="entry name" value="PRK01202.1"/>
    <property type="match status" value="1"/>
</dbReference>
<organism evidence="6 7">
    <name type="scientific">Candidatus Aquicultor secundus</name>
    <dbReference type="NCBI Taxonomy" id="1973895"/>
    <lineage>
        <taxon>Bacteria</taxon>
        <taxon>Bacillati</taxon>
        <taxon>Actinomycetota</taxon>
        <taxon>Candidatus Aquicultoria</taxon>
        <taxon>Candidatus Aquicultorales</taxon>
        <taxon>Candidatus Aquicultoraceae</taxon>
        <taxon>Candidatus Aquicultor</taxon>
    </lineage>
</organism>
<dbReference type="InterPro" id="IPR003016">
    <property type="entry name" value="2-oxoA_DH_lipoyl-BS"/>
</dbReference>
<dbReference type="NCBIfam" id="TIGR00527">
    <property type="entry name" value="gcvH"/>
    <property type="match status" value="1"/>
</dbReference>
<gene>
    <name evidence="3 6" type="primary">gcvH</name>
    <name evidence="6" type="ORF">COY37_03565</name>
</gene>
<comment type="cofactor">
    <cofactor evidence="3">
        <name>(R)-lipoate</name>
        <dbReference type="ChEBI" id="CHEBI:83088"/>
    </cofactor>
    <text evidence="3">Binds 1 lipoyl cofactor covalently.</text>
</comment>
<dbReference type="InterPro" id="IPR017453">
    <property type="entry name" value="GCV_H_sub"/>
</dbReference>
<dbReference type="Gene3D" id="2.40.50.100">
    <property type="match status" value="1"/>
</dbReference>
<evidence type="ECO:0000256" key="4">
    <source>
        <dbReference type="PIRSR" id="PIRSR617453-50"/>
    </source>
</evidence>
<evidence type="ECO:0000259" key="5">
    <source>
        <dbReference type="PROSITE" id="PS50968"/>
    </source>
</evidence>
<dbReference type="InterPro" id="IPR002930">
    <property type="entry name" value="GCV_H"/>
</dbReference>
<feature type="domain" description="Lipoyl-binding" evidence="5">
    <location>
        <begin position="21"/>
        <end position="103"/>
    </location>
</feature>
<dbReference type="GO" id="GO:0005737">
    <property type="term" value="C:cytoplasm"/>
    <property type="evidence" value="ECO:0007669"/>
    <property type="project" value="TreeGrafter"/>
</dbReference>
<dbReference type="InterPro" id="IPR000089">
    <property type="entry name" value="Biotin_lipoyl"/>
</dbReference>
<dbReference type="AlphaFoldDB" id="A0A2M7T943"/>
<evidence type="ECO:0000313" key="7">
    <source>
        <dbReference type="Proteomes" id="UP000230956"/>
    </source>
</evidence>
<accession>A0A2M7T943</accession>
<dbReference type="PANTHER" id="PTHR11715:SF3">
    <property type="entry name" value="GLYCINE CLEAVAGE SYSTEM H PROTEIN-RELATED"/>
    <property type="match status" value="1"/>
</dbReference>
<dbReference type="GO" id="GO:0019464">
    <property type="term" value="P:glycine decarboxylation via glycine cleavage system"/>
    <property type="evidence" value="ECO:0007669"/>
    <property type="project" value="UniProtKB-UniRule"/>
</dbReference>